<evidence type="ECO:0000256" key="1">
    <source>
        <dbReference type="SAM" id="Coils"/>
    </source>
</evidence>
<keyword evidence="1" id="KW-0175">Coiled coil</keyword>
<gene>
    <name evidence="2" type="ORF">MSIBF_A1810011</name>
</gene>
<dbReference type="InterPro" id="IPR018645">
    <property type="entry name" value="OapC-like"/>
</dbReference>
<feature type="coiled-coil region" evidence="1">
    <location>
        <begin position="70"/>
        <end position="104"/>
    </location>
</feature>
<dbReference type="AlphaFoldDB" id="A0A098E7G6"/>
<reference evidence="2" key="1">
    <citation type="submission" date="2014-09" db="EMBL/GenBank/DDBJ databases">
        <authorList>
            <person name="Probst J Alexander"/>
        </authorList>
    </citation>
    <scope>NUCLEOTIDE SEQUENCE</scope>
</reference>
<dbReference type="Pfam" id="PF09845">
    <property type="entry name" value="OapC"/>
    <property type="match status" value="2"/>
</dbReference>
<organism evidence="2">
    <name type="scientific">groundwater metagenome</name>
    <dbReference type="NCBI Taxonomy" id="717931"/>
    <lineage>
        <taxon>unclassified sequences</taxon>
        <taxon>metagenomes</taxon>
        <taxon>ecological metagenomes</taxon>
    </lineage>
</organism>
<name>A0A098E7G6_9ZZZZ</name>
<evidence type="ECO:0000313" key="2">
    <source>
        <dbReference type="EMBL" id="CEG11958.1"/>
    </source>
</evidence>
<protein>
    <recommendedName>
        <fullName evidence="3">Zn-ribbon containing protein</fullName>
    </recommendedName>
</protein>
<evidence type="ECO:0008006" key="3">
    <source>
        <dbReference type="Google" id="ProtNLM"/>
    </source>
</evidence>
<dbReference type="EMBL" id="CCXY01000092">
    <property type="protein sequence ID" value="CEG11958.1"/>
    <property type="molecule type" value="Genomic_DNA"/>
</dbReference>
<accession>A0A098E7G6</accession>
<proteinExistence type="predicted"/>
<sequence>MVHKCLRCSKIYSDEEILTVKQCIQCGGRFFLSAKTEEELLNKEKLQTPEEKALGVAGEVEVRRVGDVVIVKKIRSKEDVEKEIEKEKNKVMKEETERKKKSEEIEKPVILEAPSPEPTKIDASKYFYGWKRYNMGKEEEKPPQIQTSEQKEIEENKVKIENIMEKRGIEDIKAVKPKIEKPDETKKPKFVEEKSKATPVNDEDWLEEVFKDKIEGVISMDMETLKILRTGKYEIDVPGLMGDKPVIAALREGTYYIDIRSAIEKFQKKKHDEN</sequence>